<keyword evidence="5" id="KW-1185">Reference proteome</keyword>
<dbReference type="SUPFAM" id="SSF55729">
    <property type="entry name" value="Acyl-CoA N-acyltransferases (Nat)"/>
    <property type="match status" value="2"/>
</dbReference>
<dbReference type="CDD" id="cd04301">
    <property type="entry name" value="NAT_SF"/>
    <property type="match status" value="2"/>
</dbReference>
<dbReference type="Pfam" id="PF00583">
    <property type="entry name" value="Acetyltransf_1"/>
    <property type="match status" value="1"/>
</dbReference>
<evidence type="ECO:0000259" key="3">
    <source>
        <dbReference type="PROSITE" id="PS51186"/>
    </source>
</evidence>
<keyword evidence="1 4" id="KW-0808">Transferase</keyword>
<comment type="caution">
    <text evidence="4">The sequence shown here is derived from an EMBL/GenBank/DDBJ whole genome shotgun (WGS) entry which is preliminary data.</text>
</comment>
<dbReference type="InterPro" id="IPR050832">
    <property type="entry name" value="Bact_Acetyltransf"/>
</dbReference>
<keyword evidence="2" id="KW-0012">Acyltransferase</keyword>
<dbReference type="Pfam" id="PF13302">
    <property type="entry name" value="Acetyltransf_3"/>
    <property type="match status" value="1"/>
</dbReference>
<evidence type="ECO:0000313" key="4">
    <source>
        <dbReference type="EMBL" id="TRY17313.1"/>
    </source>
</evidence>
<evidence type="ECO:0000313" key="5">
    <source>
        <dbReference type="Proteomes" id="UP000317638"/>
    </source>
</evidence>
<evidence type="ECO:0000256" key="1">
    <source>
        <dbReference type="ARBA" id="ARBA00022679"/>
    </source>
</evidence>
<dbReference type="OrthoDB" id="9799092at2"/>
<name>A0A553JXZ5_9ACTN</name>
<dbReference type="InterPro" id="IPR016181">
    <property type="entry name" value="Acyl_CoA_acyltransferase"/>
</dbReference>
<organism evidence="4 5">
    <name type="scientific">Tessaracoccus rhinocerotis</name>
    <dbReference type="NCBI Taxonomy" id="1689449"/>
    <lineage>
        <taxon>Bacteria</taxon>
        <taxon>Bacillati</taxon>
        <taxon>Actinomycetota</taxon>
        <taxon>Actinomycetes</taxon>
        <taxon>Propionibacteriales</taxon>
        <taxon>Propionibacteriaceae</taxon>
        <taxon>Tessaracoccus</taxon>
    </lineage>
</organism>
<sequence>MRPSVQVTLVEQEMWWRLRDIRLAALTDSPDMFGSTLVREQAFTEGEWRRRAQRPSSFLASRSGQDIGVAGVHEFGGTWTVVGMWIAPRARGTGVVEALMEACEAVARGSGANEIVLGVMEDNAAGRNAYRRLGFEPTGRRDRLHGGRRELCLSKTLVSREEPMPPSRPLLSELKLVPVDEAVLDELIGVAMSDAEPDDVTPPLGDGWTTSRVEWLRAFHRQRRAGLSGGDEETAAIRTGNRIVGATRLHRSSIEDPEQLEYGIWLARSARGRGLSHEVLRLVAARAVALGASRLVLRTKSSNAPVIATLRRAGASIQQGCDGNVVGVIALDTDAHVPATGSPAAVTAEDGKSD</sequence>
<accession>A0A553JXZ5</accession>
<dbReference type="EMBL" id="VKKG01000005">
    <property type="protein sequence ID" value="TRY17313.1"/>
    <property type="molecule type" value="Genomic_DNA"/>
</dbReference>
<feature type="domain" description="N-acetyltransferase" evidence="3">
    <location>
        <begin position="19"/>
        <end position="158"/>
    </location>
</feature>
<dbReference type="GO" id="GO:0016747">
    <property type="term" value="F:acyltransferase activity, transferring groups other than amino-acyl groups"/>
    <property type="evidence" value="ECO:0007669"/>
    <property type="project" value="InterPro"/>
</dbReference>
<dbReference type="Gene3D" id="3.40.630.30">
    <property type="match status" value="2"/>
</dbReference>
<dbReference type="Proteomes" id="UP000317638">
    <property type="component" value="Unassembled WGS sequence"/>
</dbReference>
<dbReference type="AlphaFoldDB" id="A0A553JXZ5"/>
<proteinExistence type="predicted"/>
<feature type="domain" description="N-acetyltransferase" evidence="3">
    <location>
        <begin position="174"/>
        <end position="332"/>
    </location>
</feature>
<dbReference type="PANTHER" id="PTHR43877:SF2">
    <property type="entry name" value="AMINOALKYLPHOSPHONATE N-ACETYLTRANSFERASE-RELATED"/>
    <property type="match status" value="1"/>
</dbReference>
<gene>
    <name evidence="4" type="ORF">FOJ82_12235</name>
</gene>
<protein>
    <submittedName>
        <fullName evidence="4">GNAT family N-acetyltransferase</fullName>
    </submittedName>
</protein>
<dbReference type="PROSITE" id="PS51186">
    <property type="entry name" value="GNAT"/>
    <property type="match status" value="2"/>
</dbReference>
<evidence type="ECO:0000256" key="2">
    <source>
        <dbReference type="ARBA" id="ARBA00023315"/>
    </source>
</evidence>
<dbReference type="InterPro" id="IPR000182">
    <property type="entry name" value="GNAT_dom"/>
</dbReference>
<reference evidence="4 5" key="1">
    <citation type="submission" date="2019-07" db="EMBL/GenBank/DDBJ databases">
        <authorList>
            <person name="Zhou L.-Y."/>
        </authorList>
    </citation>
    <scope>NUCLEOTIDE SEQUENCE [LARGE SCALE GENOMIC DNA]</scope>
    <source>
        <strain evidence="4 5">YIM 101269</strain>
    </source>
</reference>
<dbReference type="PANTHER" id="PTHR43877">
    <property type="entry name" value="AMINOALKYLPHOSPHONATE N-ACETYLTRANSFERASE-RELATED-RELATED"/>
    <property type="match status" value="1"/>
</dbReference>